<dbReference type="PROSITE" id="PS01081">
    <property type="entry name" value="HTH_TETR_1"/>
    <property type="match status" value="1"/>
</dbReference>
<feature type="domain" description="HTH tetR-type" evidence="5">
    <location>
        <begin position="14"/>
        <end position="74"/>
    </location>
</feature>
<dbReference type="PROSITE" id="PS50977">
    <property type="entry name" value="HTH_TETR_2"/>
    <property type="match status" value="1"/>
</dbReference>
<dbReference type="InterPro" id="IPR009057">
    <property type="entry name" value="Homeodomain-like_sf"/>
</dbReference>
<dbReference type="InterPro" id="IPR036271">
    <property type="entry name" value="Tet_transcr_reg_TetR-rel_C_sf"/>
</dbReference>
<dbReference type="Gene3D" id="1.10.10.60">
    <property type="entry name" value="Homeodomain-like"/>
    <property type="match status" value="1"/>
</dbReference>
<comment type="caution">
    <text evidence="6">The sequence shown here is derived from an EMBL/GenBank/DDBJ whole genome shotgun (WGS) entry which is preliminary data.</text>
</comment>
<feature type="DNA-binding region" description="H-T-H motif" evidence="4">
    <location>
        <begin position="37"/>
        <end position="56"/>
    </location>
</feature>
<sequence>MASRGRRNSRPSGDEREEAILIGAERLLQDRSLAAISIEELATTAGLSRPAFYFYFSSKDDVLLALLDRVISEVDERVASLPRDFAADPYGAWRRSIGTFVDVFTAHRAIAAAAMNVRQDNQKVRELWSTSMQSWVGYSANVIAAERDRGAAPGGLDAHTLATALNLMNERVLLSALTDEDPRVHAADALDALTRIWVLGIYGSTDLLPH</sequence>
<dbReference type="OrthoDB" id="7505659at2"/>
<dbReference type="PANTHER" id="PTHR47506">
    <property type="entry name" value="TRANSCRIPTIONAL REGULATORY PROTEIN"/>
    <property type="match status" value="1"/>
</dbReference>
<dbReference type="GO" id="GO:0045892">
    <property type="term" value="P:negative regulation of DNA-templated transcription"/>
    <property type="evidence" value="ECO:0007669"/>
    <property type="project" value="UniProtKB-ARBA"/>
</dbReference>
<dbReference type="Proteomes" id="UP000309133">
    <property type="component" value="Unassembled WGS sequence"/>
</dbReference>
<dbReference type="PRINTS" id="PR00455">
    <property type="entry name" value="HTHTETR"/>
</dbReference>
<keyword evidence="3" id="KW-0804">Transcription</keyword>
<gene>
    <name evidence="6" type="ORF">E6C64_15405</name>
</gene>
<dbReference type="FunFam" id="1.10.10.60:FF:000141">
    <property type="entry name" value="TetR family transcriptional regulator"/>
    <property type="match status" value="1"/>
</dbReference>
<dbReference type="SUPFAM" id="SSF48498">
    <property type="entry name" value="Tetracyclin repressor-like, C-terminal domain"/>
    <property type="match status" value="1"/>
</dbReference>
<dbReference type="Pfam" id="PF00440">
    <property type="entry name" value="TetR_N"/>
    <property type="match status" value="1"/>
</dbReference>
<evidence type="ECO:0000256" key="2">
    <source>
        <dbReference type="ARBA" id="ARBA00023125"/>
    </source>
</evidence>
<proteinExistence type="predicted"/>
<keyword evidence="2 4" id="KW-0238">DNA-binding</keyword>
<dbReference type="GO" id="GO:0003677">
    <property type="term" value="F:DNA binding"/>
    <property type="evidence" value="ECO:0007669"/>
    <property type="project" value="UniProtKB-UniRule"/>
</dbReference>
<dbReference type="InterPro" id="IPR023772">
    <property type="entry name" value="DNA-bd_HTH_TetR-type_CS"/>
</dbReference>
<dbReference type="InterPro" id="IPR049397">
    <property type="entry name" value="EthR_C"/>
</dbReference>
<evidence type="ECO:0000256" key="1">
    <source>
        <dbReference type="ARBA" id="ARBA00023015"/>
    </source>
</evidence>
<dbReference type="EMBL" id="SSSM01000005">
    <property type="protein sequence ID" value="THG30024.1"/>
    <property type="molecule type" value="Genomic_DNA"/>
</dbReference>
<organism evidence="6 7">
    <name type="scientific">Naasia lichenicola</name>
    <dbReference type="NCBI Taxonomy" id="2565933"/>
    <lineage>
        <taxon>Bacteria</taxon>
        <taxon>Bacillati</taxon>
        <taxon>Actinomycetota</taxon>
        <taxon>Actinomycetes</taxon>
        <taxon>Micrococcales</taxon>
        <taxon>Microbacteriaceae</taxon>
        <taxon>Naasia</taxon>
    </lineage>
</organism>
<evidence type="ECO:0000256" key="4">
    <source>
        <dbReference type="PROSITE-ProRule" id="PRU00335"/>
    </source>
</evidence>
<dbReference type="AlphaFoldDB" id="A0A4S4FJD9"/>
<keyword evidence="1" id="KW-0805">Transcription regulation</keyword>
<dbReference type="SUPFAM" id="SSF46689">
    <property type="entry name" value="Homeodomain-like"/>
    <property type="match status" value="1"/>
</dbReference>
<protein>
    <submittedName>
        <fullName evidence="6">TetR/AcrR family transcriptional regulator</fullName>
    </submittedName>
</protein>
<name>A0A4S4FJD9_9MICO</name>
<dbReference type="PANTHER" id="PTHR47506:SF1">
    <property type="entry name" value="HTH-TYPE TRANSCRIPTIONAL REGULATOR YJDC"/>
    <property type="match status" value="1"/>
</dbReference>
<dbReference type="InterPro" id="IPR001647">
    <property type="entry name" value="HTH_TetR"/>
</dbReference>
<accession>A0A4S4FJD9</accession>
<dbReference type="Gene3D" id="1.10.357.10">
    <property type="entry name" value="Tetracycline Repressor, domain 2"/>
    <property type="match status" value="1"/>
</dbReference>
<evidence type="ECO:0000259" key="5">
    <source>
        <dbReference type="PROSITE" id="PS50977"/>
    </source>
</evidence>
<evidence type="ECO:0000313" key="6">
    <source>
        <dbReference type="EMBL" id="THG30024.1"/>
    </source>
</evidence>
<keyword evidence="7" id="KW-1185">Reference proteome</keyword>
<reference evidence="6 7" key="1">
    <citation type="submission" date="2019-04" db="EMBL/GenBank/DDBJ databases">
        <authorList>
            <person name="Jiang L."/>
        </authorList>
    </citation>
    <scope>NUCLEOTIDE SEQUENCE [LARGE SCALE GENOMIC DNA]</scope>
    <source>
        <strain evidence="6 7">YIM 131853</strain>
    </source>
</reference>
<dbReference type="Pfam" id="PF21313">
    <property type="entry name" value="EthR_C"/>
    <property type="match status" value="1"/>
</dbReference>
<dbReference type="RefSeq" id="WP_136428369.1">
    <property type="nucleotide sequence ID" value="NZ_SSSM01000005.1"/>
</dbReference>
<evidence type="ECO:0000256" key="3">
    <source>
        <dbReference type="ARBA" id="ARBA00023163"/>
    </source>
</evidence>
<evidence type="ECO:0000313" key="7">
    <source>
        <dbReference type="Proteomes" id="UP000309133"/>
    </source>
</evidence>